<dbReference type="EMBL" id="CAKKLH010000081">
    <property type="protein sequence ID" value="CAH0102456.1"/>
    <property type="molecule type" value="Genomic_DNA"/>
</dbReference>
<reference evidence="1" key="1">
    <citation type="submission" date="2021-11" db="EMBL/GenBank/DDBJ databases">
        <authorList>
            <person name="Schell T."/>
        </authorList>
    </citation>
    <scope>NUCLEOTIDE SEQUENCE</scope>
    <source>
        <strain evidence="1">M5</strain>
    </source>
</reference>
<proteinExistence type="predicted"/>
<dbReference type="PANTHER" id="PTHR20956">
    <property type="entry name" value="HEH2P"/>
    <property type="match status" value="1"/>
</dbReference>
<evidence type="ECO:0000313" key="2">
    <source>
        <dbReference type="Proteomes" id="UP000789390"/>
    </source>
</evidence>
<protein>
    <recommendedName>
        <fullName evidence="3">MULE transposase domain-containing protein</fullName>
    </recommendedName>
</protein>
<evidence type="ECO:0000313" key="1">
    <source>
        <dbReference type="EMBL" id="CAH0102456.1"/>
    </source>
</evidence>
<keyword evidence="2" id="KW-1185">Reference proteome</keyword>
<sequence>MDVSVLDNNFVFSEVFCFTKKADSNKTFTWRFSSRPSRDPCKSIVRQKKHHNRDCFIDYDQDDFVEIPHDSDSKHNHAADYGNHHRVPIFTEAKKIAVKEKFTAPREIIYGEIKKKKSITGRDMPHIDNGTRRLRYLRAKIQPANPRKDEPFFDVKEDFFPENFYQGPIYAGTGASLTRHLLFFTPVMKRQEDCRIWFLDSTFYFMNDPFKQLLSFNGFIKNSKGHLKQIPLLFCCMTRRRAIDYSAVFQKIKEIVPFLESKGLSPTLKGLFSLLSENIFLPAPTSAAIFTGAKPSSRRSVTLNLRQHTTKKAPIQFAILYSSYSALPIFLIVSVFDSLRNEAPPELEELLEYMDRNWIRGKFWTPENWSCYNILSRTNNDCEGLHHQWNKLAGGSNLPFYKMTMVLEKLSDEVAITSELLCHDKIRQHRKKVTELKDSILFSLWARYQKNELNTMELLEEIVRELKSTFPSHVAENPFNIDIDELDMSVEEEV</sequence>
<comment type="caution">
    <text evidence="1">The sequence shown here is derived from an EMBL/GenBank/DDBJ whole genome shotgun (WGS) entry which is preliminary data.</text>
</comment>
<dbReference type="OrthoDB" id="6380094at2759"/>
<dbReference type="PANTHER" id="PTHR20956:SF12">
    <property type="entry name" value="FLYWCH-TYPE DOMAIN-CONTAINING PROTEIN"/>
    <property type="match status" value="1"/>
</dbReference>
<dbReference type="Proteomes" id="UP000789390">
    <property type="component" value="Unassembled WGS sequence"/>
</dbReference>
<accession>A0A8J2WFF3</accession>
<gene>
    <name evidence="1" type="ORF">DGAL_LOCUS4859</name>
</gene>
<name>A0A8J2WFF3_9CRUS</name>
<organism evidence="1 2">
    <name type="scientific">Daphnia galeata</name>
    <dbReference type="NCBI Taxonomy" id="27404"/>
    <lineage>
        <taxon>Eukaryota</taxon>
        <taxon>Metazoa</taxon>
        <taxon>Ecdysozoa</taxon>
        <taxon>Arthropoda</taxon>
        <taxon>Crustacea</taxon>
        <taxon>Branchiopoda</taxon>
        <taxon>Diplostraca</taxon>
        <taxon>Cladocera</taxon>
        <taxon>Anomopoda</taxon>
        <taxon>Daphniidae</taxon>
        <taxon>Daphnia</taxon>
    </lineage>
</organism>
<evidence type="ECO:0008006" key="3">
    <source>
        <dbReference type="Google" id="ProtNLM"/>
    </source>
</evidence>
<dbReference type="AlphaFoldDB" id="A0A8J2WFF3"/>